<accession>A0A0F9WRZ5</accession>
<sequence length="103" mass="11879">MRIWFEVNGDVECRIRLHEHDDDIVFRTQCQDKGMQGIMVDLLNTKLRRAIEDDDLRQGPGAPRVDQEDPQGTEKEEVVSIGEDESSKEQAVNTYYEEDPAEV</sequence>
<name>A0A0F9WRZ5_9ZZZZ</name>
<reference evidence="2" key="1">
    <citation type="journal article" date="2015" name="Nature">
        <title>Complex archaea that bridge the gap between prokaryotes and eukaryotes.</title>
        <authorList>
            <person name="Spang A."/>
            <person name="Saw J.H."/>
            <person name="Jorgensen S.L."/>
            <person name="Zaremba-Niedzwiedzka K."/>
            <person name="Martijn J."/>
            <person name="Lind A.E."/>
            <person name="van Eijk R."/>
            <person name="Schleper C."/>
            <person name="Guy L."/>
            <person name="Ettema T.J."/>
        </authorList>
    </citation>
    <scope>NUCLEOTIDE SEQUENCE</scope>
</reference>
<comment type="caution">
    <text evidence="2">The sequence shown here is derived from an EMBL/GenBank/DDBJ whole genome shotgun (WGS) entry which is preliminary data.</text>
</comment>
<feature type="region of interest" description="Disordered" evidence="1">
    <location>
        <begin position="53"/>
        <end position="103"/>
    </location>
</feature>
<proteinExistence type="predicted"/>
<protein>
    <submittedName>
        <fullName evidence="2">Uncharacterized protein</fullName>
    </submittedName>
</protein>
<organism evidence="2">
    <name type="scientific">marine sediment metagenome</name>
    <dbReference type="NCBI Taxonomy" id="412755"/>
    <lineage>
        <taxon>unclassified sequences</taxon>
        <taxon>metagenomes</taxon>
        <taxon>ecological metagenomes</taxon>
    </lineage>
</organism>
<evidence type="ECO:0000313" key="2">
    <source>
        <dbReference type="EMBL" id="KKN81548.1"/>
    </source>
</evidence>
<dbReference type="AlphaFoldDB" id="A0A0F9WRZ5"/>
<evidence type="ECO:0000256" key="1">
    <source>
        <dbReference type="SAM" id="MobiDB-lite"/>
    </source>
</evidence>
<gene>
    <name evidence="2" type="ORF">LCGC14_0318070</name>
</gene>
<dbReference type="EMBL" id="LAZR01000213">
    <property type="protein sequence ID" value="KKN81548.1"/>
    <property type="molecule type" value="Genomic_DNA"/>
</dbReference>